<organism evidence="7 8">
    <name type="scientific">Phomopsis amygdali</name>
    <name type="common">Fusicoccum amygdali</name>
    <dbReference type="NCBI Taxonomy" id="1214568"/>
    <lineage>
        <taxon>Eukaryota</taxon>
        <taxon>Fungi</taxon>
        <taxon>Dikarya</taxon>
        <taxon>Ascomycota</taxon>
        <taxon>Pezizomycotina</taxon>
        <taxon>Sordariomycetes</taxon>
        <taxon>Sordariomycetidae</taxon>
        <taxon>Diaporthales</taxon>
        <taxon>Diaporthaceae</taxon>
        <taxon>Diaporthe</taxon>
    </lineage>
</organism>
<dbReference type="GO" id="GO:0005634">
    <property type="term" value="C:nucleus"/>
    <property type="evidence" value="ECO:0007669"/>
    <property type="project" value="UniProtKB-SubCell"/>
</dbReference>
<keyword evidence="4" id="KW-0804">Transcription</keyword>
<reference evidence="7" key="1">
    <citation type="submission" date="2023-06" db="EMBL/GenBank/DDBJ databases">
        <authorList>
            <person name="Noh H."/>
        </authorList>
    </citation>
    <scope>NUCLEOTIDE SEQUENCE</scope>
    <source>
        <strain evidence="7">DUCC20226</strain>
    </source>
</reference>
<dbReference type="AlphaFoldDB" id="A0AAD9S702"/>
<evidence type="ECO:0000313" key="7">
    <source>
        <dbReference type="EMBL" id="KAK2599835.1"/>
    </source>
</evidence>
<dbReference type="Pfam" id="PF04082">
    <property type="entry name" value="Fungal_trans"/>
    <property type="match status" value="1"/>
</dbReference>
<protein>
    <recommendedName>
        <fullName evidence="6">Xylanolytic transcriptional activator regulatory domain-containing protein</fullName>
    </recommendedName>
</protein>
<feature type="domain" description="Xylanolytic transcriptional activator regulatory" evidence="6">
    <location>
        <begin position="210"/>
        <end position="284"/>
    </location>
</feature>
<dbReference type="InterPro" id="IPR007219">
    <property type="entry name" value="XnlR_reg_dom"/>
</dbReference>
<keyword evidence="3" id="KW-0238">DNA-binding</keyword>
<dbReference type="GO" id="GO:0045944">
    <property type="term" value="P:positive regulation of transcription by RNA polymerase II"/>
    <property type="evidence" value="ECO:0007669"/>
    <property type="project" value="TreeGrafter"/>
</dbReference>
<evidence type="ECO:0000256" key="1">
    <source>
        <dbReference type="ARBA" id="ARBA00004123"/>
    </source>
</evidence>
<evidence type="ECO:0000313" key="8">
    <source>
        <dbReference type="Proteomes" id="UP001265746"/>
    </source>
</evidence>
<dbReference type="PANTHER" id="PTHR47540:SF6">
    <property type="entry name" value="ZN(II)2CYS6 TRANSCRIPTION FACTOR (EUROFUNG)"/>
    <property type="match status" value="1"/>
</dbReference>
<sequence length="503" mass="55723">MSVAGAKPGTEEAEEDLDMSTMALSYSRAQGSWFDNRNVFQTAVLIGETADTAFATRFRQTIANPQAPEPPHLLRLDYFTDEALTGLTQSPVAWPCPSQARFLVEAALKYLARCHYLVQREVVTGVQGTEMAMNPGRGTPELRAKFWVLFALGELCSARSLPSDGYPGVHYYAQATKLLGQLKERPGLDFIETLLMLSLYSLALNRRHSAYMYVGTAMRSAVIMGLHLSVPQHQLPDLFAREHRKRLFWTTYAYDRRWAALLNLPPAIHDAVIEVEYPSDSDVEVLGSVEADLGTCCSRSSTNSHDTEHKVASIQLSRLLSGVVDSVYGLKNRHKDTQLPTRVQRALDDLQEWNEHLPPSLQISKAGQGQDSMEAVSLRLSFYQCVILATRPMLLYSLRLQADQAIQSSRTVEPDATDVAVSVTDLPATAVALSAACVRCARHSAYLLTQSWMEGSFATFDCFFTHYLFSSATILAVSSLLGGEDSASDHDTFEQAAWLLKKL</sequence>
<evidence type="ECO:0000259" key="6">
    <source>
        <dbReference type="SMART" id="SM00906"/>
    </source>
</evidence>
<keyword evidence="2" id="KW-0805">Transcription regulation</keyword>
<dbReference type="CDD" id="cd12148">
    <property type="entry name" value="fungal_TF_MHR"/>
    <property type="match status" value="1"/>
</dbReference>
<proteinExistence type="predicted"/>
<accession>A0AAD9S702</accession>
<dbReference type="Proteomes" id="UP001265746">
    <property type="component" value="Unassembled WGS sequence"/>
</dbReference>
<name>A0AAD9S702_PHOAM</name>
<evidence type="ECO:0000256" key="5">
    <source>
        <dbReference type="ARBA" id="ARBA00023242"/>
    </source>
</evidence>
<gene>
    <name evidence="7" type="ORF">N8I77_011558</name>
</gene>
<dbReference type="SMART" id="SM00906">
    <property type="entry name" value="Fungal_trans"/>
    <property type="match status" value="1"/>
</dbReference>
<dbReference type="InterPro" id="IPR051711">
    <property type="entry name" value="Stress_Response_Reg"/>
</dbReference>
<dbReference type="GO" id="GO:0008270">
    <property type="term" value="F:zinc ion binding"/>
    <property type="evidence" value="ECO:0007669"/>
    <property type="project" value="InterPro"/>
</dbReference>
<comment type="subcellular location">
    <subcellularLocation>
        <location evidence="1">Nucleus</location>
    </subcellularLocation>
</comment>
<comment type="caution">
    <text evidence="7">The sequence shown here is derived from an EMBL/GenBank/DDBJ whole genome shotgun (WGS) entry which is preliminary data.</text>
</comment>
<dbReference type="EMBL" id="JAUJFL010000007">
    <property type="protein sequence ID" value="KAK2599835.1"/>
    <property type="molecule type" value="Genomic_DNA"/>
</dbReference>
<keyword evidence="5" id="KW-0539">Nucleus</keyword>
<dbReference type="PANTHER" id="PTHR47540">
    <property type="entry name" value="THIAMINE REPRESSIBLE GENES REGULATORY PROTEIN THI5"/>
    <property type="match status" value="1"/>
</dbReference>
<evidence type="ECO:0000256" key="3">
    <source>
        <dbReference type="ARBA" id="ARBA00023125"/>
    </source>
</evidence>
<dbReference type="GO" id="GO:0043565">
    <property type="term" value="F:sequence-specific DNA binding"/>
    <property type="evidence" value="ECO:0007669"/>
    <property type="project" value="TreeGrafter"/>
</dbReference>
<evidence type="ECO:0000256" key="2">
    <source>
        <dbReference type="ARBA" id="ARBA00023015"/>
    </source>
</evidence>
<dbReference type="GO" id="GO:0006351">
    <property type="term" value="P:DNA-templated transcription"/>
    <property type="evidence" value="ECO:0007669"/>
    <property type="project" value="InterPro"/>
</dbReference>
<keyword evidence="8" id="KW-1185">Reference proteome</keyword>
<evidence type="ECO:0000256" key="4">
    <source>
        <dbReference type="ARBA" id="ARBA00023163"/>
    </source>
</evidence>